<dbReference type="InterPro" id="IPR002178">
    <property type="entry name" value="PTS_EIIA_type-2_dom"/>
</dbReference>
<dbReference type="PROSITE" id="PS51094">
    <property type="entry name" value="PTS_EIIA_TYPE_2"/>
    <property type="match status" value="1"/>
</dbReference>
<keyword evidence="1" id="KW-0677">Repeat</keyword>
<dbReference type="SUPFAM" id="SSF55804">
    <property type="entry name" value="Phoshotransferase/anion transport protein"/>
    <property type="match status" value="1"/>
</dbReference>
<dbReference type="Pfam" id="PF08279">
    <property type="entry name" value="HTH_11"/>
    <property type="match status" value="1"/>
</dbReference>
<sequence length="619" mass="70764">MDNQDYRLLKRFITRESISSAELMASENISQKTLQKRIAQLNENIQAVGQIKARHGRYYLQVSDYRGLSQLQAGYLRESLDFNDSEKRQAYVIQQLVAAQDYVVQDDLADALMISRSTLSKDLEKLRRTLRLYDAEIVAQSNHGIKLIFQQAYQLPLLLLNETYDYFATNYPLTSAVKQALAAVKTGITDQAVGTQLAKLVAVLSCLWQNGRRPELKVAHYHNLVALTPAWKQLFQVLAEQRHVVLTQVEVDFICFPANLKFSPLLDPKLVNRQLVENQVLLHRIQHQIELHLQVELDYHEFYTQVKYHLLFLCYRSLFNLPASEIFTNEIIKNYPVAAELALITISTLEQQLGTIIPTAEANYLTVYFQLALDDVQEQQHTAQQVAIVGNIGLGARRFLQKQLAEVFADQIRVVAVTDMTTLLQNDLPYLLIFSDRPLDIGSNRIPVIRIDDLFRTEELATKITLSLVHRAITAQDCQLQISYLTPQADYQATVDQMIDQATAKGDLAPSFKNRWHQREAQGSSLFENGVALPHTINEVIPATIFLQIGILPQPLTVNKRSVRLIFLLGIPQHLDQHMNRILDILYDFIFSVVRQESVLQNLLHYRLDQPIEQLTEGI</sequence>
<dbReference type="Proteomes" id="UP001597104">
    <property type="component" value="Unassembled WGS sequence"/>
</dbReference>
<evidence type="ECO:0000313" key="5">
    <source>
        <dbReference type="Proteomes" id="UP001597104"/>
    </source>
</evidence>
<protein>
    <submittedName>
        <fullName evidence="4">BglG family transcription antiterminator</fullName>
    </submittedName>
</protein>
<evidence type="ECO:0000313" key="4">
    <source>
        <dbReference type="EMBL" id="MFD0896386.1"/>
    </source>
</evidence>
<dbReference type="Gene3D" id="1.10.1790.10">
    <property type="entry name" value="PRD domain"/>
    <property type="match status" value="1"/>
</dbReference>
<dbReference type="Gene3D" id="1.10.10.10">
    <property type="entry name" value="Winged helix-like DNA-binding domain superfamily/Winged helix DNA-binding domain"/>
    <property type="match status" value="1"/>
</dbReference>
<dbReference type="InterPro" id="IPR013196">
    <property type="entry name" value="HTH_11"/>
</dbReference>
<feature type="domain" description="PTS EIIA type-2" evidence="2">
    <location>
        <begin position="471"/>
        <end position="619"/>
    </location>
</feature>
<evidence type="ECO:0000259" key="3">
    <source>
        <dbReference type="PROSITE" id="PS51372"/>
    </source>
</evidence>
<dbReference type="SUPFAM" id="SSF63520">
    <property type="entry name" value="PTS-regulatory domain, PRD"/>
    <property type="match status" value="1"/>
</dbReference>
<evidence type="ECO:0000256" key="1">
    <source>
        <dbReference type="ARBA" id="ARBA00022737"/>
    </source>
</evidence>
<proteinExistence type="predicted"/>
<reference evidence="5" key="1">
    <citation type="journal article" date="2019" name="Int. J. Syst. Evol. Microbiol.">
        <title>The Global Catalogue of Microorganisms (GCM) 10K type strain sequencing project: providing services to taxonomists for standard genome sequencing and annotation.</title>
        <authorList>
            <consortium name="The Broad Institute Genomics Platform"/>
            <consortium name="The Broad Institute Genome Sequencing Center for Infectious Disease"/>
            <person name="Wu L."/>
            <person name="Ma J."/>
        </authorList>
    </citation>
    <scope>NUCLEOTIDE SEQUENCE [LARGE SCALE GENOMIC DNA]</scope>
    <source>
        <strain evidence="5">CCM 8925</strain>
    </source>
</reference>
<keyword evidence="5" id="KW-1185">Reference proteome</keyword>
<organism evidence="4 5">
    <name type="scientific">Loigolactobacillus binensis</name>
    <dbReference type="NCBI Taxonomy" id="2559922"/>
    <lineage>
        <taxon>Bacteria</taxon>
        <taxon>Bacillati</taxon>
        <taxon>Bacillota</taxon>
        <taxon>Bacilli</taxon>
        <taxon>Lactobacillales</taxon>
        <taxon>Lactobacillaceae</taxon>
        <taxon>Loigolactobacillus</taxon>
    </lineage>
</organism>
<dbReference type="InterPro" id="IPR036634">
    <property type="entry name" value="PRD_sf"/>
</dbReference>
<dbReference type="RefSeq" id="WP_137638769.1">
    <property type="nucleotide sequence ID" value="NZ_BJDN01000038.1"/>
</dbReference>
<dbReference type="InterPro" id="IPR011608">
    <property type="entry name" value="PRD"/>
</dbReference>
<dbReference type="Pfam" id="PF00874">
    <property type="entry name" value="PRD"/>
    <property type="match status" value="1"/>
</dbReference>
<gene>
    <name evidence="4" type="ORF">ACFQZ7_01350</name>
</gene>
<dbReference type="InterPro" id="IPR050661">
    <property type="entry name" value="BglG_antiterminators"/>
</dbReference>
<dbReference type="PANTHER" id="PTHR30185">
    <property type="entry name" value="CRYPTIC BETA-GLUCOSIDE BGL OPERON ANTITERMINATOR"/>
    <property type="match status" value="1"/>
</dbReference>
<dbReference type="PANTHER" id="PTHR30185:SF13">
    <property type="entry name" value="LICABCH OPERON REGULATOR-RELATED"/>
    <property type="match status" value="1"/>
</dbReference>
<feature type="domain" description="PRD" evidence="3">
    <location>
        <begin position="273"/>
        <end position="379"/>
    </location>
</feature>
<name>A0ABW3EBJ0_9LACO</name>
<comment type="caution">
    <text evidence="4">The sequence shown here is derived from an EMBL/GenBank/DDBJ whole genome shotgun (WGS) entry which is preliminary data.</text>
</comment>
<dbReference type="InterPro" id="IPR016152">
    <property type="entry name" value="PTrfase/Anion_transptr"/>
</dbReference>
<accession>A0ABW3EBJ0</accession>
<dbReference type="EMBL" id="JBHTIO010000005">
    <property type="protein sequence ID" value="MFD0896386.1"/>
    <property type="molecule type" value="Genomic_DNA"/>
</dbReference>
<evidence type="ECO:0000259" key="2">
    <source>
        <dbReference type="PROSITE" id="PS51094"/>
    </source>
</evidence>
<dbReference type="Gene3D" id="3.40.930.10">
    <property type="entry name" value="Mannitol-specific EII, Chain A"/>
    <property type="match status" value="1"/>
</dbReference>
<dbReference type="PROSITE" id="PS51372">
    <property type="entry name" value="PRD_2"/>
    <property type="match status" value="1"/>
</dbReference>
<dbReference type="Pfam" id="PF00359">
    <property type="entry name" value="PTS_EIIA_2"/>
    <property type="match status" value="1"/>
</dbReference>
<dbReference type="InterPro" id="IPR036388">
    <property type="entry name" value="WH-like_DNA-bd_sf"/>
</dbReference>